<keyword evidence="5" id="KW-1185">Reference proteome</keyword>
<dbReference type="AlphaFoldDB" id="A0A221K0H1"/>
<dbReference type="EMBL" id="CP022415">
    <property type="protein sequence ID" value="ASM72484.1"/>
    <property type="molecule type" value="Genomic_DNA"/>
</dbReference>
<keyword evidence="1 2" id="KW-0807">Transducer</keyword>
<evidence type="ECO:0000313" key="5">
    <source>
        <dbReference type="Proteomes" id="UP000199754"/>
    </source>
</evidence>
<dbReference type="SUPFAM" id="SSF58104">
    <property type="entry name" value="Methyl-accepting chemotaxis protein (MCP) signaling domain"/>
    <property type="match status" value="1"/>
</dbReference>
<gene>
    <name evidence="4" type="primary">mcp1</name>
    <name evidence="4" type="ORF">SULPSESMR1_01671</name>
</gene>
<evidence type="ECO:0000313" key="4">
    <source>
        <dbReference type="EMBL" id="ASM72484.1"/>
    </source>
</evidence>
<dbReference type="Pfam" id="PF00015">
    <property type="entry name" value="MCPsignal"/>
    <property type="match status" value="1"/>
</dbReference>
<dbReference type="GO" id="GO:0007165">
    <property type="term" value="P:signal transduction"/>
    <property type="evidence" value="ECO:0007669"/>
    <property type="project" value="UniProtKB-KW"/>
</dbReference>
<evidence type="ECO:0000259" key="3">
    <source>
        <dbReference type="PROSITE" id="PS50111"/>
    </source>
</evidence>
<protein>
    <submittedName>
        <fullName evidence="4">Methyl-accepting chemotaxis protein 1</fullName>
    </submittedName>
</protein>
<dbReference type="KEGG" id="spse:SULPSESMR1_01671"/>
<feature type="domain" description="Methyl-accepting transducer" evidence="3">
    <location>
        <begin position="19"/>
        <end position="255"/>
    </location>
</feature>
<evidence type="ECO:0000256" key="2">
    <source>
        <dbReference type="PROSITE-ProRule" id="PRU00284"/>
    </source>
</evidence>
<organism evidence="4 5">
    <name type="scientific">Pseudosulfitobacter pseudonitzschiae</name>
    <dbReference type="NCBI Taxonomy" id="1402135"/>
    <lineage>
        <taxon>Bacteria</taxon>
        <taxon>Pseudomonadati</taxon>
        <taxon>Pseudomonadota</taxon>
        <taxon>Alphaproteobacteria</taxon>
        <taxon>Rhodobacterales</taxon>
        <taxon>Roseobacteraceae</taxon>
        <taxon>Pseudosulfitobacter</taxon>
    </lineage>
</organism>
<evidence type="ECO:0000256" key="1">
    <source>
        <dbReference type="ARBA" id="ARBA00023224"/>
    </source>
</evidence>
<dbReference type="Proteomes" id="UP000199754">
    <property type="component" value="Chromosome"/>
</dbReference>
<reference evidence="4 5" key="1">
    <citation type="submission" date="2017-07" db="EMBL/GenBank/DDBJ databases">
        <title>Genome Sequence of Sulfitobacter pseudonitzschiae Strain SMR1 Isolated from a culture of the Diatom Skeletonema marinoi.</title>
        <authorList>
            <person name="Topel M."/>
            <person name="Pinder M.I.M."/>
            <person name="Johansson O.N."/>
            <person name="Kourtchenko O."/>
            <person name="Godhe A."/>
            <person name="Clarke A.K."/>
        </authorList>
    </citation>
    <scope>NUCLEOTIDE SEQUENCE [LARGE SCALE GENOMIC DNA]</scope>
    <source>
        <strain evidence="4 5">SMR1</strain>
    </source>
</reference>
<proteinExistence type="predicted"/>
<dbReference type="PANTHER" id="PTHR32089:SF112">
    <property type="entry name" value="LYSOZYME-LIKE PROTEIN-RELATED"/>
    <property type="match status" value="1"/>
</dbReference>
<dbReference type="RefSeq" id="WP_089420388.1">
    <property type="nucleotide sequence ID" value="NZ_CP022415.1"/>
</dbReference>
<accession>A0A221K0H1</accession>
<dbReference type="GO" id="GO:0016020">
    <property type="term" value="C:membrane"/>
    <property type="evidence" value="ECO:0007669"/>
    <property type="project" value="InterPro"/>
</dbReference>
<dbReference type="OrthoDB" id="2489132at2"/>
<dbReference type="Gene3D" id="1.10.287.950">
    <property type="entry name" value="Methyl-accepting chemotaxis protein"/>
    <property type="match status" value="1"/>
</dbReference>
<dbReference type="InterPro" id="IPR004089">
    <property type="entry name" value="MCPsignal_dom"/>
</dbReference>
<sequence length="464" mass="50422">MTTHSEFSELQQINRLSARASELGYEIVDLAGFLDVVETQAREQRTALAALTQSATKIEIANAEVCDATTALTKSTRDAAQNVKSSASTIRGLGTRTTEVAGWVQELRKRTLTISDTLDAVNDNNTQIAAIAMQVNTLAINAKIEAARAGDSGRGFAVVAEAINELSQKTKDAATRITRNIEALTDWMTQLGTEAKTIATTAGTVIDLTAASDTALTQIESSMQGAFDQVEKIADRAQVVDVAMASFSPNLAGIETAVTLTTRGIKSTHQRINRLIDRSEQIVQTSAALGGTTKDAPLIDYVRQSAATASTRLEQALAQGRITRTQMFDRTYRPVPGSAPEQVMTGFTTLMDQVMPDIQEPALRFDDRVVFCAAVDVNGYLPTHNRKFSQPQGPDPVWNVANCRNRRIFDDRVGLKAGRNTDPFLLQVYRRDMGGGNFTMMKDLSAPIIINGTHWGGLRLAYTF</sequence>
<name>A0A221K0H1_9RHOB</name>
<dbReference type="SMART" id="SM00283">
    <property type="entry name" value="MA"/>
    <property type="match status" value="1"/>
</dbReference>
<dbReference type="PANTHER" id="PTHR32089">
    <property type="entry name" value="METHYL-ACCEPTING CHEMOTAXIS PROTEIN MCPB"/>
    <property type="match status" value="1"/>
</dbReference>
<dbReference type="PROSITE" id="PS50111">
    <property type="entry name" value="CHEMOTAXIS_TRANSDUC_2"/>
    <property type="match status" value="1"/>
</dbReference>